<feature type="region of interest" description="Disordered" evidence="10">
    <location>
        <begin position="50"/>
        <end position="80"/>
    </location>
</feature>
<dbReference type="InterPro" id="IPR002562">
    <property type="entry name" value="3'-5'_exonuclease_dom"/>
</dbReference>
<protein>
    <recommendedName>
        <fullName evidence="8">3'-5' exonuclease</fullName>
    </recommendedName>
    <alternativeName>
        <fullName evidence="9">Werner Syndrome-like exonuclease</fullName>
    </alternativeName>
</protein>
<dbReference type="GO" id="GO:0003676">
    <property type="term" value="F:nucleic acid binding"/>
    <property type="evidence" value="ECO:0007669"/>
    <property type="project" value="InterPro"/>
</dbReference>
<evidence type="ECO:0000256" key="9">
    <source>
        <dbReference type="ARBA" id="ARBA00042761"/>
    </source>
</evidence>
<keyword evidence="7" id="KW-0539">Nucleus</keyword>
<dbReference type="PANTHER" id="PTHR13620">
    <property type="entry name" value="3-5 EXONUCLEASE"/>
    <property type="match status" value="1"/>
</dbReference>
<dbReference type="GO" id="GO:0008408">
    <property type="term" value="F:3'-5' exonuclease activity"/>
    <property type="evidence" value="ECO:0007669"/>
    <property type="project" value="InterPro"/>
</dbReference>
<feature type="domain" description="3'-5' exonuclease" evidence="11">
    <location>
        <begin position="121"/>
        <end position="300"/>
    </location>
</feature>
<keyword evidence="4" id="KW-0378">Hydrolase</keyword>
<dbReference type="InterPro" id="IPR036397">
    <property type="entry name" value="RNaseH_sf"/>
</dbReference>
<keyword evidence="13" id="KW-1185">Reference proteome</keyword>
<evidence type="ECO:0000256" key="8">
    <source>
        <dbReference type="ARBA" id="ARBA00040531"/>
    </source>
</evidence>
<dbReference type="SUPFAM" id="SSF53098">
    <property type="entry name" value="Ribonuclease H-like"/>
    <property type="match status" value="1"/>
</dbReference>
<gene>
    <name evidence="12" type="ORF">Ahy_A04g021467</name>
</gene>
<dbReference type="InterPro" id="IPR012337">
    <property type="entry name" value="RNaseH-like_sf"/>
</dbReference>
<dbReference type="FunFam" id="3.30.420.10:FF:000114">
    <property type="entry name" value="Werner Syndrome-like exonuclease"/>
    <property type="match status" value="1"/>
</dbReference>
<comment type="caution">
    <text evidence="12">The sequence shown here is derived from an EMBL/GenBank/DDBJ whole genome shotgun (WGS) entry which is preliminary data.</text>
</comment>
<dbReference type="SMR" id="A0A445DKJ6"/>
<dbReference type="Gramene" id="arahy.Tifrunner.gnm2.ann2.Ah04g020300.1">
    <property type="protein sequence ID" value="arahy.Tifrunner.gnm2.ann2.Ah04g020300.1-CDS"/>
    <property type="gene ID" value="arahy.Tifrunner.gnm2.ann2.Ah04g020300"/>
</dbReference>
<keyword evidence="2" id="KW-0540">Nuclease</keyword>
<dbReference type="Gene3D" id="3.30.420.10">
    <property type="entry name" value="Ribonuclease H-like superfamily/Ribonuclease H"/>
    <property type="match status" value="1"/>
</dbReference>
<evidence type="ECO:0000256" key="7">
    <source>
        <dbReference type="ARBA" id="ARBA00023242"/>
    </source>
</evidence>
<accession>A0A445DKJ6</accession>
<evidence type="ECO:0000256" key="6">
    <source>
        <dbReference type="ARBA" id="ARBA00022842"/>
    </source>
</evidence>
<dbReference type="GO" id="GO:0046872">
    <property type="term" value="F:metal ion binding"/>
    <property type="evidence" value="ECO:0007669"/>
    <property type="project" value="UniProtKB-KW"/>
</dbReference>
<comment type="subcellular location">
    <subcellularLocation>
        <location evidence="1">Nucleus</location>
    </subcellularLocation>
</comment>
<dbReference type="Pfam" id="PF01612">
    <property type="entry name" value="DNA_pol_A_exo1"/>
    <property type="match status" value="1"/>
</dbReference>
<evidence type="ECO:0000256" key="10">
    <source>
        <dbReference type="SAM" id="MobiDB-lite"/>
    </source>
</evidence>
<dbReference type="SMART" id="SM00474">
    <property type="entry name" value="35EXOc"/>
    <property type="match status" value="1"/>
</dbReference>
<dbReference type="PANTHER" id="PTHR13620:SF109">
    <property type="entry name" value="3'-5' EXONUCLEASE"/>
    <property type="match status" value="1"/>
</dbReference>
<feature type="compositionally biased region" description="Basic residues" evidence="10">
    <location>
        <begin position="71"/>
        <end position="80"/>
    </location>
</feature>
<evidence type="ECO:0000259" key="11">
    <source>
        <dbReference type="SMART" id="SM00474"/>
    </source>
</evidence>
<organism evidence="12 13">
    <name type="scientific">Arachis hypogaea</name>
    <name type="common">Peanut</name>
    <dbReference type="NCBI Taxonomy" id="3818"/>
    <lineage>
        <taxon>Eukaryota</taxon>
        <taxon>Viridiplantae</taxon>
        <taxon>Streptophyta</taxon>
        <taxon>Embryophyta</taxon>
        <taxon>Tracheophyta</taxon>
        <taxon>Spermatophyta</taxon>
        <taxon>Magnoliopsida</taxon>
        <taxon>eudicotyledons</taxon>
        <taxon>Gunneridae</taxon>
        <taxon>Pentapetalae</taxon>
        <taxon>rosids</taxon>
        <taxon>fabids</taxon>
        <taxon>Fabales</taxon>
        <taxon>Fabaceae</taxon>
        <taxon>Papilionoideae</taxon>
        <taxon>50 kb inversion clade</taxon>
        <taxon>dalbergioids sensu lato</taxon>
        <taxon>Dalbergieae</taxon>
        <taxon>Pterocarpus clade</taxon>
        <taxon>Arachis</taxon>
    </lineage>
</organism>
<keyword evidence="6" id="KW-0460">Magnesium</keyword>
<evidence type="ECO:0000256" key="1">
    <source>
        <dbReference type="ARBA" id="ARBA00004123"/>
    </source>
</evidence>
<evidence type="ECO:0000256" key="3">
    <source>
        <dbReference type="ARBA" id="ARBA00022723"/>
    </source>
</evidence>
<dbReference type="AlphaFoldDB" id="A0A445DKJ6"/>
<sequence length="318" mass="35742">MNLQHQPQNGVVLPPLSSFVCDWEQDEPFSEEDLRAIEAIESRFYNNKRPFSDSSAAKDDGDDASPDNSARRSHRRRRLPRSLVALQHPNALSLSPCQGYSRMRLPVIKFAGQIMYSRTFADVEKSAEKLLKILEEKKRQMVQIPLGFDIEWKPSFRSGVPPGKVAVMQICHGTSHCHVLHLIHSGIPKNLQILLEDPLILKVGAGIRGDAAKVFRDYKISVKGLEDLSFHANRKLGGSPHQWGLASLAEKLLSKQLKKPNKIRLGNWETPVLSKEQLEYAATDAFASWHLFQAIKDLPEAQVESTDKSGKVEDVPQQ</sequence>
<evidence type="ECO:0000256" key="4">
    <source>
        <dbReference type="ARBA" id="ARBA00022801"/>
    </source>
</evidence>
<dbReference type="CDD" id="cd06141">
    <property type="entry name" value="WRN_exo"/>
    <property type="match status" value="1"/>
</dbReference>
<evidence type="ECO:0000256" key="5">
    <source>
        <dbReference type="ARBA" id="ARBA00022839"/>
    </source>
</evidence>
<keyword evidence="3" id="KW-0479">Metal-binding</keyword>
<reference evidence="12 13" key="1">
    <citation type="submission" date="2019-01" db="EMBL/GenBank/DDBJ databases">
        <title>Sequencing of cultivated peanut Arachis hypogaea provides insights into genome evolution and oil improvement.</title>
        <authorList>
            <person name="Chen X."/>
        </authorList>
    </citation>
    <scope>NUCLEOTIDE SEQUENCE [LARGE SCALE GENOMIC DNA]</scope>
    <source>
        <strain evidence="13">cv. Fuhuasheng</strain>
        <tissue evidence="12">Leaves</tissue>
    </source>
</reference>
<dbReference type="GO" id="GO:0005634">
    <property type="term" value="C:nucleus"/>
    <property type="evidence" value="ECO:0007669"/>
    <property type="project" value="UniProtKB-SubCell"/>
</dbReference>
<dbReference type="Proteomes" id="UP000289738">
    <property type="component" value="Chromosome A04"/>
</dbReference>
<dbReference type="GO" id="GO:0006139">
    <property type="term" value="P:nucleobase-containing compound metabolic process"/>
    <property type="evidence" value="ECO:0007669"/>
    <property type="project" value="InterPro"/>
</dbReference>
<dbReference type="OrthoDB" id="1920326at2759"/>
<evidence type="ECO:0000313" key="13">
    <source>
        <dbReference type="Proteomes" id="UP000289738"/>
    </source>
</evidence>
<evidence type="ECO:0000256" key="2">
    <source>
        <dbReference type="ARBA" id="ARBA00022722"/>
    </source>
</evidence>
<dbReference type="InterPro" id="IPR051132">
    <property type="entry name" value="3-5_Exonuclease_domain"/>
</dbReference>
<name>A0A445DKJ6_ARAHY</name>
<evidence type="ECO:0000313" key="12">
    <source>
        <dbReference type="EMBL" id="RYR63698.1"/>
    </source>
</evidence>
<dbReference type="STRING" id="3818.A0A445DKJ6"/>
<keyword evidence="5" id="KW-0269">Exonuclease</keyword>
<proteinExistence type="predicted"/>
<dbReference type="EMBL" id="SDMP01000004">
    <property type="protein sequence ID" value="RYR63698.1"/>
    <property type="molecule type" value="Genomic_DNA"/>
</dbReference>